<reference evidence="1" key="1">
    <citation type="submission" date="2023-10" db="EMBL/GenBank/DDBJ databases">
        <authorList>
            <person name="Noh H."/>
        </authorList>
    </citation>
    <scope>NUCLEOTIDE SEQUENCE</scope>
    <source>
        <strain evidence="1">DUCC4014</strain>
    </source>
</reference>
<dbReference type="GeneID" id="87806275"/>
<accession>A0AAF0Y7T9</accession>
<evidence type="ECO:0008006" key="3">
    <source>
        <dbReference type="Google" id="ProtNLM"/>
    </source>
</evidence>
<name>A0AAF0Y7T9_9TREE</name>
<dbReference type="AlphaFoldDB" id="A0AAF0Y7T9"/>
<evidence type="ECO:0000313" key="2">
    <source>
        <dbReference type="Proteomes" id="UP000827549"/>
    </source>
</evidence>
<keyword evidence="2" id="KW-1185">Reference proteome</keyword>
<gene>
    <name evidence="1" type="ORF">LOC62_02G003029</name>
</gene>
<sequence>MPTAVVAAPLVTPYHAPPVKATPPARPLDVLVSSDGVSFPIDRQVLSSQSSVLRDLLAAAAQTTGRSRLALPEPADVLAPFLDVLLHDADPFADLSDVLTSLPTIRLMSKYDTSQRLTYAVTTLKCHVMEGDVCPLQVFIVGAALGEAGLDLCRTAIVHGDVPTAHPSAQALVAPYWDSVDADYKIALTTSWAVSDDPKERGNKFIQIMSHLA</sequence>
<dbReference type="EMBL" id="CP086715">
    <property type="protein sequence ID" value="WOO79506.1"/>
    <property type="molecule type" value="Genomic_DNA"/>
</dbReference>
<evidence type="ECO:0000313" key="1">
    <source>
        <dbReference type="EMBL" id="WOO79506.1"/>
    </source>
</evidence>
<organism evidence="1 2">
    <name type="scientific">Vanrija pseudolonga</name>
    <dbReference type="NCBI Taxonomy" id="143232"/>
    <lineage>
        <taxon>Eukaryota</taxon>
        <taxon>Fungi</taxon>
        <taxon>Dikarya</taxon>
        <taxon>Basidiomycota</taxon>
        <taxon>Agaricomycotina</taxon>
        <taxon>Tremellomycetes</taxon>
        <taxon>Trichosporonales</taxon>
        <taxon>Trichosporonaceae</taxon>
        <taxon>Vanrija</taxon>
    </lineage>
</organism>
<protein>
    <recommendedName>
        <fullName evidence="3">BTB domain-containing protein</fullName>
    </recommendedName>
</protein>
<proteinExistence type="predicted"/>
<dbReference type="Proteomes" id="UP000827549">
    <property type="component" value="Chromosome 2"/>
</dbReference>
<dbReference type="RefSeq" id="XP_062625538.1">
    <property type="nucleotide sequence ID" value="XM_062769554.1"/>
</dbReference>